<dbReference type="Proteomes" id="UP000332933">
    <property type="component" value="Unassembled WGS sequence"/>
</dbReference>
<dbReference type="Pfam" id="PF22600">
    <property type="entry name" value="MTPAP-like_central"/>
    <property type="match status" value="1"/>
</dbReference>
<feature type="domain" description="Poly(A) RNA polymerase mitochondrial-like central palm" evidence="2">
    <location>
        <begin position="329"/>
        <end position="440"/>
    </location>
</feature>
<accession>A0A485LRF8</accession>
<sequence length="596" mass="65286">MQECDAAETDRGFKGHSGPRKRRPKNKSKKKSSRGEGPEEAVSPRQSPPRPPARVVTPVKTTTCSTKLCAAATPFSPSPPASSTSPSRSLEAATRAYWTQWVIEAAENERTRRLQLLAEIQQNEDLERQRRQQWARQAIEAEQHSRTTRVFLDAMQNTAWFQATISPSFLDYEVVCPHSWFGCTYSCMLRHIEDHLLDCPYRQVPDTPTSEDLDLNSYDLVCPNAVLGCKTICSRDTLAAHLAVCGGIVSKEVEWEMRLQSQQSAILASETERLRRINEMLHPSSLSSEVHKLYDAQTKELQARLHAEVAAFGAAHVASATLRRPVIYHVLHIITHVVQAQWPDASVEPYGSFVTHLNLPTSDVDLVIGPFHAPTADASSSSMFQPGDVQRLGQLLAAANAIRTDVVFKSMQVLAHAAIPLLKVVAHVQDEASVALDITFWTPQHQGVASAALGRQLGKDVPGLTEVTLVLKYYLAKRGLNDVYRGGLSSYGLLLMVAHALLLRRESSHAPLPPFSESQESGGGLSLASLQRAKGAAIGSRLTTPSESPSSPSTGAPSSVCLGKLLMNVLHYYGNDFQPEMDAVLVPWPTSPPPPR</sequence>
<dbReference type="EMBL" id="CAADRA010007416">
    <property type="protein sequence ID" value="VFU01048.1"/>
    <property type="molecule type" value="Genomic_DNA"/>
</dbReference>
<evidence type="ECO:0000313" key="4">
    <source>
        <dbReference type="EMBL" id="VFU01048.1"/>
    </source>
</evidence>
<proteinExistence type="predicted"/>
<dbReference type="SUPFAM" id="SSF81631">
    <property type="entry name" value="PAP/OAS1 substrate-binding domain"/>
    <property type="match status" value="1"/>
</dbReference>
<dbReference type="SUPFAM" id="SSF81301">
    <property type="entry name" value="Nucleotidyltransferase"/>
    <property type="match status" value="1"/>
</dbReference>
<name>A0A485LRF8_9STRA</name>
<gene>
    <name evidence="4" type="primary">Aste57867_24408</name>
    <name evidence="3" type="ORF">As57867_024332</name>
    <name evidence="4" type="ORF">ASTE57867_24408</name>
</gene>
<evidence type="ECO:0000256" key="1">
    <source>
        <dbReference type="SAM" id="MobiDB-lite"/>
    </source>
</evidence>
<organism evidence="4 5">
    <name type="scientific">Aphanomyces stellatus</name>
    <dbReference type="NCBI Taxonomy" id="120398"/>
    <lineage>
        <taxon>Eukaryota</taxon>
        <taxon>Sar</taxon>
        <taxon>Stramenopiles</taxon>
        <taxon>Oomycota</taxon>
        <taxon>Saprolegniomycetes</taxon>
        <taxon>Saprolegniales</taxon>
        <taxon>Verrucalvaceae</taxon>
        <taxon>Aphanomyces</taxon>
    </lineage>
</organism>
<dbReference type="AlphaFoldDB" id="A0A485LRF8"/>
<dbReference type="GO" id="GO:1990817">
    <property type="term" value="F:poly(A) RNA polymerase activity"/>
    <property type="evidence" value="ECO:0007669"/>
    <property type="project" value="InterPro"/>
</dbReference>
<evidence type="ECO:0000259" key="2">
    <source>
        <dbReference type="Pfam" id="PF22600"/>
    </source>
</evidence>
<dbReference type="InterPro" id="IPR045862">
    <property type="entry name" value="Trf4-like"/>
</dbReference>
<dbReference type="GO" id="GO:0003729">
    <property type="term" value="F:mRNA binding"/>
    <property type="evidence" value="ECO:0007669"/>
    <property type="project" value="TreeGrafter"/>
</dbReference>
<evidence type="ECO:0000313" key="3">
    <source>
        <dbReference type="EMBL" id="KAF0683551.1"/>
    </source>
</evidence>
<protein>
    <submittedName>
        <fullName evidence="4">Aste57867_24408 protein</fullName>
    </submittedName>
</protein>
<dbReference type="Gene3D" id="3.30.460.10">
    <property type="entry name" value="Beta Polymerase, domain 2"/>
    <property type="match status" value="1"/>
</dbReference>
<dbReference type="GO" id="GO:0005730">
    <property type="term" value="C:nucleolus"/>
    <property type="evidence" value="ECO:0007669"/>
    <property type="project" value="TreeGrafter"/>
</dbReference>
<reference evidence="4 5" key="1">
    <citation type="submission" date="2019-03" db="EMBL/GenBank/DDBJ databases">
        <authorList>
            <person name="Gaulin E."/>
            <person name="Dumas B."/>
        </authorList>
    </citation>
    <scope>NUCLEOTIDE SEQUENCE [LARGE SCALE GENOMIC DNA]</scope>
    <source>
        <strain evidence="4">CBS 568.67</strain>
    </source>
</reference>
<dbReference type="Gene3D" id="1.10.1410.10">
    <property type="match status" value="1"/>
</dbReference>
<dbReference type="CDD" id="cd05402">
    <property type="entry name" value="NT_PAP_TUTase"/>
    <property type="match status" value="1"/>
</dbReference>
<dbReference type="InterPro" id="IPR054708">
    <property type="entry name" value="MTPAP-like_central"/>
</dbReference>
<dbReference type="GO" id="GO:0031499">
    <property type="term" value="C:TRAMP complex"/>
    <property type="evidence" value="ECO:0007669"/>
    <property type="project" value="TreeGrafter"/>
</dbReference>
<keyword evidence="5" id="KW-1185">Reference proteome</keyword>
<feature type="compositionally biased region" description="Basic residues" evidence="1">
    <location>
        <begin position="17"/>
        <end position="32"/>
    </location>
</feature>
<dbReference type="PANTHER" id="PTHR23092">
    <property type="entry name" value="POLY(A) RNA POLYMERASE"/>
    <property type="match status" value="1"/>
</dbReference>
<dbReference type="GO" id="GO:0031123">
    <property type="term" value="P:RNA 3'-end processing"/>
    <property type="evidence" value="ECO:0007669"/>
    <property type="project" value="TreeGrafter"/>
</dbReference>
<dbReference type="PANTHER" id="PTHR23092:SF15">
    <property type="entry name" value="INACTIVE NON-CANONICAL POLY(A) RNA POLYMERASE PROTEIN TRF4-2-RELATED"/>
    <property type="match status" value="1"/>
</dbReference>
<dbReference type="InterPro" id="IPR043519">
    <property type="entry name" value="NT_sf"/>
</dbReference>
<reference evidence="3" key="2">
    <citation type="submission" date="2019-06" db="EMBL/GenBank/DDBJ databases">
        <title>Genomics analysis of Aphanomyces spp. identifies a new class of oomycete effector associated with host adaptation.</title>
        <authorList>
            <person name="Gaulin E."/>
        </authorList>
    </citation>
    <scope>NUCLEOTIDE SEQUENCE</scope>
    <source>
        <strain evidence="3">CBS 578.67</strain>
    </source>
</reference>
<dbReference type="GO" id="GO:0043634">
    <property type="term" value="P:polyadenylation-dependent ncRNA catabolic process"/>
    <property type="evidence" value="ECO:0007669"/>
    <property type="project" value="TreeGrafter"/>
</dbReference>
<evidence type="ECO:0000313" key="5">
    <source>
        <dbReference type="Proteomes" id="UP000332933"/>
    </source>
</evidence>
<feature type="region of interest" description="Disordered" evidence="1">
    <location>
        <begin position="1"/>
        <end position="59"/>
    </location>
</feature>
<dbReference type="EMBL" id="VJMH01007390">
    <property type="protein sequence ID" value="KAF0683551.1"/>
    <property type="molecule type" value="Genomic_DNA"/>
</dbReference>
<dbReference type="SUPFAM" id="SSF49599">
    <property type="entry name" value="TRAF domain-like"/>
    <property type="match status" value="1"/>
</dbReference>
<dbReference type="OrthoDB" id="273917at2759"/>